<dbReference type="Gene3D" id="3.20.20.450">
    <property type="entry name" value="EAL domain"/>
    <property type="match status" value="1"/>
</dbReference>
<dbReference type="InterPro" id="IPR029016">
    <property type="entry name" value="GAF-like_dom_sf"/>
</dbReference>
<dbReference type="CDD" id="cd01948">
    <property type="entry name" value="EAL"/>
    <property type="match status" value="1"/>
</dbReference>
<dbReference type="InterPro" id="IPR035919">
    <property type="entry name" value="EAL_sf"/>
</dbReference>
<dbReference type="InterPro" id="IPR003018">
    <property type="entry name" value="GAF"/>
</dbReference>
<dbReference type="Proteomes" id="UP000481517">
    <property type="component" value="Unassembled WGS sequence"/>
</dbReference>
<organism evidence="2 3">
    <name type="scientific">Pseudidiomarina piscicola</name>
    <dbReference type="NCBI Taxonomy" id="2614830"/>
    <lineage>
        <taxon>Bacteria</taxon>
        <taxon>Pseudomonadati</taxon>
        <taxon>Pseudomonadota</taxon>
        <taxon>Gammaproteobacteria</taxon>
        <taxon>Alteromonadales</taxon>
        <taxon>Idiomarinaceae</taxon>
        <taxon>Pseudidiomarina</taxon>
    </lineage>
</organism>
<dbReference type="Pfam" id="PF00563">
    <property type="entry name" value="EAL"/>
    <property type="match status" value="1"/>
</dbReference>
<dbReference type="SMART" id="SM00052">
    <property type="entry name" value="EAL"/>
    <property type="match status" value="1"/>
</dbReference>
<dbReference type="PROSITE" id="PS50883">
    <property type="entry name" value="EAL"/>
    <property type="match status" value="1"/>
</dbReference>
<name>A0A6S6WPI9_9GAMM</name>
<dbReference type="Gene3D" id="3.30.450.40">
    <property type="match status" value="1"/>
</dbReference>
<dbReference type="Pfam" id="PF01590">
    <property type="entry name" value="GAF"/>
    <property type="match status" value="1"/>
</dbReference>
<reference evidence="2 3" key="1">
    <citation type="submission" date="2020-02" db="EMBL/GenBank/DDBJ databases">
        <authorList>
            <person name="Rodrigo-Torres L."/>
            <person name="Arahal R. D."/>
            <person name="Lucena T."/>
        </authorList>
    </citation>
    <scope>NUCLEOTIDE SEQUENCE [LARGE SCALE GENOMIC DNA]</scope>
    <source>
        <strain evidence="2 3">CECT 9734</strain>
    </source>
</reference>
<feature type="domain" description="EAL" evidence="1">
    <location>
        <begin position="166"/>
        <end position="411"/>
    </location>
</feature>
<dbReference type="SUPFAM" id="SSF141868">
    <property type="entry name" value="EAL domain-like"/>
    <property type="match status" value="1"/>
</dbReference>
<accession>A0A6S6WPI9</accession>
<evidence type="ECO:0000259" key="1">
    <source>
        <dbReference type="PROSITE" id="PS50883"/>
    </source>
</evidence>
<dbReference type="SUPFAM" id="SSF55781">
    <property type="entry name" value="GAF domain-like"/>
    <property type="match status" value="1"/>
</dbReference>
<protein>
    <submittedName>
        <fullName evidence="2">Putative signaling protein</fullName>
    </submittedName>
</protein>
<dbReference type="EMBL" id="CADCXY010000005">
    <property type="protein sequence ID" value="CAB0151609.1"/>
    <property type="molecule type" value="Genomic_DNA"/>
</dbReference>
<dbReference type="PANTHER" id="PTHR33121">
    <property type="entry name" value="CYCLIC DI-GMP PHOSPHODIESTERASE PDEF"/>
    <property type="match status" value="1"/>
</dbReference>
<proteinExistence type="predicted"/>
<sequence length="414" mass="45980">MAANPLEELLKVPDEESESNLDELLESVRRHLNMEVAFLSEITDGKRIFRYVSADSGRQEIPIRGHGDECEKTYCKRILDGVLPPIIRDTQENAITASLPVTEELGIGSYAGVPVYLKDNRVYGTLCCYDSSPAEYLSDRDLGFLHVVAATIGQLMRKKVERDERIAESTHRIKSVAETNNLQLRFQPVVDADNSQVLFYETLARFNSSPYRPPNEWIDEAESVGLGIYIESLILLKALEHLALAEESQLLVKLSLNVSPNLMLNGNLFALLEGIDPNALVLEITEHTEIDDYSVFARKLQPLVDKGLEIAIDDVGSGFASLRHIIELEPDIIKLDMNLIRAIEGDTKRQALVAALVAFAESSEIQTVAEGVETQAELDTLKGLGVSNFQGYFFARPEEFSTIIERAKATSRGG</sequence>
<evidence type="ECO:0000313" key="2">
    <source>
        <dbReference type="EMBL" id="CAB0151609.1"/>
    </source>
</evidence>
<gene>
    <name evidence="2" type="ORF">PSI9734_01983</name>
</gene>
<dbReference type="InterPro" id="IPR001633">
    <property type="entry name" value="EAL_dom"/>
</dbReference>
<dbReference type="PANTHER" id="PTHR33121:SF76">
    <property type="entry name" value="SIGNALING PROTEIN"/>
    <property type="match status" value="1"/>
</dbReference>
<evidence type="ECO:0000313" key="3">
    <source>
        <dbReference type="Proteomes" id="UP000481517"/>
    </source>
</evidence>
<dbReference type="SMART" id="SM00065">
    <property type="entry name" value="GAF"/>
    <property type="match status" value="1"/>
</dbReference>
<dbReference type="RefSeq" id="WP_173920981.1">
    <property type="nucleotide sequence ID" value="NZ_CADCXY010000005.1"/>
</dbReference>
<dbReference type="InterPro" id="IPR050706">
    <property type="entry name" value="Cyclic-di-GMP_PDE-like"/>
</dbReference>
<dbReference type="GO" id="GO:0071111">
    <property type="term" value="F:cyclic-guanylate-specific phosphodiesterase activity"/>
    <property type="evidence" value="ECO:0007669"/>
    <property type="project" value="InterPro"/>
</dbReference>
<keyword evidence="3" id="KW-1185">Reference proteome</keyword>
<dbReference type="AlphaFoldDB" id="A0A6S6WPI9"/>